<keyword evidence="8 12" id="KW-0808">Transferase</keyword>
<dbReference type="InterPro" id="IPR036068">
    <property type="entry name" value="Nicotinate_pribotase-like_C"/>
</dbReference>
<accession>A0A7C4LM72</accession>
<dbReference type="InterPro" id="IPR022412">
    <property type="entry name" value="Quinolinate_PRibosylTrfase_N"/>
</dbReference>
<dbReference type="Gene3D" id="3.90.1170.20">
    <property type="entry name" value="Quinolinate phosphoribosyl transferase, N-terminal domain"/>
    <property type="match status" value="1"/>
</dbReference>
<protein>
    <recommendedName>
        <fullName evidence="11">Probable nicotinate-nucleotide pyrophosphorylase [carboxylating]</fullName>
        <ecNumber evidence="5">2.4.2.19</ecNumber>
    </recommendedName>
    <alternativeName>
        <fullName evidence="9">Quinolinate phosphoribosyltransferase [decarboxylating]</fullName>
    </alternativeName>
</protein>
<dbReference type="SUPFAM" id="SSF51690">
    <property type="entry name" value="Nicotinate/Quinolinate PRTase C-terminal domain-like"/>
    <property type="match status" value="1"/>
</dbReference>
<evidence type="ECO:0000256" key="4">
    <source>
        <dbReference type="ARBA" id="ARBA00011218"/>
    </source>
</evidence>
<comment type="caution">
    <text evidence="16">The sequence shown here is derived from an EMBL/GenBank/DDBJ whole genome shotgun (WGS) entry which is preliminary data.</text>
</comment>
<dbReference type="InterPro" id="IPR037128">
    <property type="entry name" value="Quinolinate_PRibosylTase_N_sf"/>
</dbReference>
<feature type="binding site" evidence="13">
    <location>
        <position position="174"/>
    </location>
    <ligand>
        <name>substrate</name>
    </ligand>
</feature>
<dbReference type="Pfam" id="PF02749">
    <property type="entry name" value="QRPTase_N"/>
    <property type="match status" value="1"/>
</dbReference>
<dbReference type="GO" id="GO:0005737">
    <property type="term" value="C:cytoplasm"/>
    <property type="evidence" value="ECO:0007669"/>
    <property type="project" value="TreeGrafter"/>
</dbReference>
<dbReference type="AlphaFoldDB" id="A0A7C4LM72"/>
<dbReference type="FunFam" id="3.90.1170.20:FF:000001">
    <property type="entry name" value="Nicotinate-nucleotide diphosphorylase (Carboxylating)"/>
    <property type="match status" value="1"/>
</dbReference>
<gene>
    <name evidence="16" type="primary">nadC</name>
    <name evidence="16" type="ORF">ENS64_14495</name>
</gene>
<dbReference type="GO" id="GO:0009435">
    <property type="term" value="P:NAD+ biosynthetic process"/>
    <property type="evidence" value="ECO:0007669"/>
    <property type="project" value="UniProtKB-UniPathway"/>
</dbReference>
<dbReference type="FunFam" id="3.20.20.70:FF:000030">
    <property type="entry name" value="Nicotinate-nucleotide pyrophosphorylase, carboxylating"/>
    <property type="match status" value="1"/>
</dbReference>
<evidence type="ECO:0000259" key="15">
    <source>
        <dbReference type="Pfam" id="PF02749"/>
    </source>
</evidence>
<evidence type="ECO:0000256" key="3">
    <source>
        <dbReference type="ARBA" id="ARBA00009400"/>
    </source>
</evidence>
<evidence type="ECO:0000256" key="9">
    <source>
        <dbReference type="ARBA" id="ARBA00033102"/>
    </source>
</evidence>
<evidence type="ECO:0000256" key="10">
    <source>
        <dbReference type="ARBA" id="ARBA00047445"/>
    </source>
</evidence>
<dbReference type="Pfam" id="PF01729">
    <property type="entry name" value="QRPTase_C"/>
    <property type="match status" value="1"/>
</dbReference>
<feature type="binding site" evidence="13">
    <location>
        <begin position="270"/>
        <end position="272"/>
    </location>
    <ligand>
        <name>substrate</name>
    </ligand>
</feature>
<dbReference type="PANTHER" id="PTHR32179">
    <property type="entry name" value="NICOTINATE-NUCLEOTIDE PYROPHOSPHORYLASE [CARBOXYLATING]"/>
    <property type="match status" value="1"/>
</dbReference>
<dbReference type="GO" id="GO:0004514">
    <property type="term" value="F:nicotinate-nucleotide diphosphorylase (carboxylating) activity"/>
    <property type="evidence" value="ECO:0007669"/>
    <property type="project" value="UniProtKB-EC"/>
</dbReference>
<keyword evidence="7 12" id="KW-0328">Glycosyltransferase</keyword>
<dbReference type="InterPro" id="IPR027277">
    <property type="entry name" value="NadC/ModD"/>
</dbReference>
<evidence type="ECO:0000256" key="5">
    <source>
        <dbReference type="ARBA" id="ARBA00011944"/>
    </source>
</evidence>
<evidence type="ECO:0000256" key="12">
    <source>
        <dbReference type="PIRNR" id="PIRNR006250"/>
    </source>
</evidence>
<dbReference type="EC" id="2.4.2.19" evidence="5"/>
<dbReference type="PIRSF" id="PIRSF006250">
    <property type="entry name" value="NadC_ModD"/>
    <property type="match status" value="1"/>
</dbReference>
<dbReference type="InterPro" id="IPR013785">
    <property type="entry name" value="Aldolase_TIM"/>
</dbReference>
<evidence type="ECO:0000259" key="14">
    <source>
        <dbReference type="Pfam" id="PF01729"/>
    </source>
</evidence>
<name>A0A7C4LM72_9PLAN</name>
<keyword evidence="6" id="KW-0662">Pyridine nucleotide biosynthesis</keyword>
<dbReference type="SUPFAM" id="SSF54675">
    <property type="entry name" value="Nicotinate/Quinolinate PRTase N-terminal domain-like"/>
    <property type="match status" value="1"/>
</dbReference>
<evidence type="ECO:0000256" key="13">
    <source>
        <dbReference type="PIRSR" id="PIRSR006250-1"/>
    </source>
</evidence>
<proteinExistence type="inferred from homology"/>
<evidence type="ECO:0000256" key="8">
    <source>
        <dbReference type="ARBA" id="ARBA00022679"/>
    </source>
</evidence>
<evidence type="ECO:0000256" key="11">
    <source>
        <dbReference type="ARBA" id="ARBA00069173"/>
    </source>
</evidence>
<sequence>MTLESTFGEREQSAAAALIDLALHEDLGQRGDLTCQALIAPEEQAAVNVVARKAGVLAGGPVGRMVFAALDASIRWRTVKADGERLSPGDVVAIVTGPLASLLSGERTMLNFLTHLSGVATLTRRFVEAVAGTGAQILDTRKTLPGYRLLEKYAVRCGGGANHRLGLYDGVLIKDNHLAAWSARQGPGPAGSIAAAVRAARDRLPAGLPIEVEVDSLEQLRDALAAWPDIVLLDNMTCDGLRAAVVLRDAWCAATGSGPSERGRILLEASGGVTLDTVRAIAETGVERISVGALTHSAPALDLAFDWSAAINHQAEA</sequence>
<dbReference type="NCBIfam" id="TIGR00078">
    <property type="entry name" value="nadC"/>
    <property type="match status" value="1"/>
</dbReference>
<dbReference type="EMBL" id="DSVQ01000016">
    <property type="protein sequence ID" value="HGT40452.1"/>
    <property type="molecule type" value="Genomic_DNA"/>
</dbReference>
<organism evidence="16">
    <name type="scientific">Schlesneria paludicola</name>
    <dbReference type="NCBI Taxonomy" id="360056"/>
    <lineage>
        <taxon>Bacteria</taxon>
        <taxon>Pseudomonadati</taxon>
        <taxon>Planctomycetota</taxon>
        <taxon>Planctomycetia</taxon>
        <taxon>Planctomycetales</taxon>
        <taxon>Planctomycetaceae</taxon>
        <taxon>Schlesneria</taxon>
    </lineage>
</organism>
<dbReference type="UniPathway" id="UPA00253">
    <property type="reaction ID" value="UER00331"/>
</dbReference>
<feature type="binding site" evidence="13">
    <location>
        <begin position="140"/>
        <end position="142"/>
    </location>
    <ligand>
        <name>substrate</name>
    </ligand>
</feature>
<evidence type="ECO:0000256" key="1">
    <source>
        <dbReference type="ARBA" id="ARBA00003237"/>
    </source>
</evidence>
<feature type="binding site" evidence="13">
    <location>
        <position position="164"/>
    </location>
    <ligand>
        <name>substrate</name>
    </ligand>
</feature>
<evidence type="ECO:0000256" key="2">
    <source>
        <dbReference type="ARBA" id="ARBA00004893"/>
    </source>
</evidence>
<comment type="similarity">
    <text evidence="3 12">Belongs to the NadC/ModD family.</text>
</comment>
<feature type="domain" description="Quinolinate phosphoribosyl transferase C-terminal" evidence="14">
    <location>
        <begin position="119"/>
        <end position="305"/>
    </location>
</feature>
<reference evidence="16" key="1">
    <citation type="journal article" date="2020" name="mSystems">
        <title>Genome- and Community-Level Interaction Insights into Carbon Utilization and Element Cycling Functions of Hydrothermarchaeota in Hydrothermal Sediment.</title>
        <authorList>
            <person name="Zhou Z."/>
            <person name="Liu Y."/>
            <person name="Xu W."/>
            <person name="Pan J."/>
            <person name="Luo Z.H."/>
            <person name="Li M."/>
        </authorList>
    </citation>
    <scope>NUCLEOTIDE SEQUENCE [LARGE SCALE GENOMIC DNA]</scope>
    <source>
        <strain evidence="16">SpSt-508</strain>
    </source>
</reference>
<feature type="binding site" evidence="13">
    <location>
        <position position="213"/>
    </location>
    <ligand>
        <name>substrate</name>
    </ligand>
</feature>
<evidence type="ECO:0000256" key="6">
    <source>
        <dbReference type="ARBA" id="ARBA00022642"/>
    </source>
</evidence>
<dbReference type="CDD" id="cd01572">
    <property type="entry name" value="QPRTase"/>
    <property type="match status" value="1"/>
</dbReference>
<feature type="binding site" evidence="13">
    <location>
        <begin position="291"/>
        <end position="293"/>
    </location>
    <ligand>
        <name>substrate</name>
    </ligand>
</feature>
<comment type="subunit">
    <text evidence="4">Hexamer formed by 3 homodimers.</text>
</comment>
<evidence type="ECO:0000256" key="7">
    <source>
        <dbReference type="ARBA" id="ARBA00022676"/>
    </source>
</evidence>
<dbReference type="InterPro" id="IPR002638">
    <property type="entry name" value="Quinolinate_PRibosylTrfase_C"/>
</dbReference>
<feature type="domain" description="Quinolinate phosphoribosyl transferase N-terminal" evidence="15">
    <location>
        <begin position="32"/>
        <end position="117"/>
    </location>
</feature>
<dbReference type="GO" id="GO:0034213">
    <property type="term" value="P:quinolinate catabolic process"/>
    <property type="evidence" value="ECO:0007669"/>
    <property type="project" value="TreeGrafter"/>
</dbReference>
<feature type="binding site" evidence="13">
    <location>
        <position position="107"/>
    </location>
    <ligand>
        <name>substrate</name>
    </ligand>
</feature>
<evidence type="ECO:0000313" key="16">
    <source>
        <dbReference type="EMBL" id="HGT40452.1"/>
    </source>
</evidence>
<comment type="pathway">
    <text evidence="2">Cofactor biosynthesis; NAD(+) biosynthesis; nicotinate D-ribonucleotide from quinolinate: step 1/1.</text>
</comment>
<dbReference type="Gene3D" id="3.20.20.70">
    <property type="entry name" value="Aldolase class I"/>
    <property type="match status" value="1"/>
</dbReference>
<feature type="binding site" evidence="13">
    <location>
        <position position="234"/>
    </location>
    <ligand>
        <name>substrate</name>
    </ligand>
</feature>
<dbReference type="InterPro" id="IPR004393">
    <property type="entry name" value="NadC"/>
</dbReference>
<comment type="catalytic activity">
    <reaction evidence="10">
        <text>nicotinate beta-D-ribonucleotide + CO2 + diphosphate = quinolinate + 5-phospho-alpha-D-ribose 1-diphosphate + 2 H(+)</text>
        <dbReference type="Rhea" id="RHEA:12733"/>
        <dbReference type="ChEBI" id="CHEBI:15378"/>
        <dbReference type="ChEBI" id="CHEBI:16526"/>
        <dbReference type="ChEBI" id="CHEBI:29959"/>
        <dbReference type="ChEBI" id="CHEBI:33019"/>
        <dbReference type="ChEBI" id="CHEBI:57502"/>
        <dbReference type="ChEBI" id="CHEBI:58017"/>
        <dbReference type="EC" id="2.4.2.19"/>
    </reaction>
</comment>
<comment type="function">
    <text evidence="1">Involved in the catabolism of quinolinic acid (QA).</text>
</comment>
<dbReference type="PANTHER" id="PTHR32179:SF3">
    <property type="entry name" value="NICOTINATE-NUCLEOTIDE PYROPHOSPHORYLASE [CARBOXYLATING]"/>
    <property type="match status" value="1"/>
</dbReference>